<dbReference type="Proteomes" id="UP000236642">
    <property type="component" value="Unassembled WGS sequence"/>
</dbReference>
<evidence type="ECO:0000256" key="7">
    <source>
        <dbReference type="ARBA" id="ARBA00022741"/>
    </source>
</evidence>
<evidence type="ECO:0000256" key="2">
    <source>
        <dbReference type="ARBA" id="ARBA00004752"/>
    </source>
</evidence>
<evidence type="ECO:0000256" key="14">
    <source>
        <dbReference type="HAMAP-Rule" id="MF_00046"/>
    </source>
</evidence>
<evidence type="ECO:0000256" key="13">
    <source>
        <dbReference type="ARBA" id="ARBA00047833"/>
    </source>
</evidence>
<keyword evidence="6 14" id="KW-0132">Cell division</keyword>
<dbReference type="GO" id="GO:0009252">
    <property type="term" value="P:peptidoglycan biosynthetic process"/>
    <property type="evidence" value="ECO:0007669"/>
    <property type="project" value="UniProtKB-UniRule"/>
</dbReference>
<dbReference type="AlphaFoldDB" id="A0A2H5Y702"/>
<dbReference type="EMBL" id="BEHY01000031">
    <property type="protein sequence ID" value="GBD09215.1"/>
    <property type="molecule type" value="Genomic_DNA"/>
</dbReference>
<dbReference type="GO" id="GO:0008360">
    <property type="term" value="P:regulation of cell shape"/>
    <property type="evidence" value="ECO:0007669"/>
    <property type="project" value="UniProtKB-KW"/>
</dbReference>
<evidence type="ECO:0000256" key="12">
    <source>
        <dbReference type="ARBA" id="ARBA00023316"/>
    </source>
</evidence>
<evidence type="ECO:0000256" key="6">
    <source>
        <dbReference type="ARBA" id="ARBA00022618"/>
    </source>
</evidence>
<dbReference type="HAMAP" id="MF_00046">
    <property type="entry name" value="MurC"/>
    <property type="match status" value="1"/>
</dbReference>
<dbReference type="Pfam" id="PF02875">
    <property type="entry name" value="Mur_ligase_C"/>
    <property type="match status" value="1"/>
</dbReference>
<dbReference type="SUPFAM" id="SSF51984">
    <property type="entry name" value="MurCD N-terminal domain"/>
    <property type="match status" value="1"/>
</dbReference>
<keyword evidence="5 14" id="KW-0436">Ligase</keyword>
<proteinExistence type="inferred from homology"/>
<dbReference type="InterPro" id="IPR005758">
    <property type="entry name" value="UDP-N-AcMur_Ala_ligase_MurC"/>
</dbReference>
<dbReference type="GO" id="GO:0051301">
    <property type="term" value="P:cell division"/>
    <property type="evidence" value="ECO:0007669"/>
    <property type="project" value="UniProtKB-KW"/>
</dbReference>
<dbReference type="InterPro" id="IPR036615">
    <property type="entry name" value="Mur_ligase_C_dom_sf"/>
</dbReference>
<evidence type="ECO:0000256" key="10">
    <source>
        <dbReference type="ARBA" id="ARBA00022984"/>
    </source>
</evidence>
<dbReference type="InterPro" id="IPR013221">
    <property type="entry name" value="Mur_ligase_cen"/>
</dbReference>
<evidence type="ECO:0000259" key="17">
    <source>
        <dbReference type="Pfam" id="PF08245"/>
    </source>
</evidence>
<evidence type="ECO:0000256" key="1">
    <source>
        <dbReference type="ARBA" id="ARBA00004496"/>
    </source>
</evidence>
<reference evidence="19" key="1">
    <citation type="submission" date="2017-09" db="EMBL/GenBank/DDBJ databases">
        <title>Metaegenomics of thermophilic ammonia-oxidizing enrichment culture.</title>
        <authorList>
            <person name="Kato S."/>
            <person name="Suzuki K."/>
        </authorList>
    </citation>
    <scope>NUCLEOTIDE SEQUENCE [LARGE SCALE GENOMIC DNA]</scope>
</reference>
<name>A0A2H5Y702_9CHLR</name>
<dbReference type="SUPFAM" id="SSF53623">
    <property type="entry name" value="MurD-like peptide ligases, catalytic domain"/>
    <property type="match status" value="1"/>
</dbReference>
<dbReference type="InterPro" id="IPR004101">
    <property type="entry name" value="Mur_ligase_C"/>
</dbReference>
<feature type="binding site" evidence="14">
    <location>
        <begin position="113"/>
        <end position="119"/>
    </location>
    <ligand>
        <name>ATP</name>
        <dbReference type="ChEBI" id="CHEBI:30616"/>
    </ligand>
</feature>
<dbReference type="GO" id="GO:0008763">
    <property type="term" value="F:UDP-N-acetylmuramate-L-alanine ligase activity"/>
    <property type="evidence" value="ECO:0007669"/>
    <property type="project" value="UniProtKB-UniRule"/>
</dbReference>
<keyword evidence="8 14" id="KW-0067">ATP-binding</keyword>
<evidence type="ECO:0000256" key="8">
    <source>
        <dbReference type="ARBA" id="ARBA00022840"/>
    </source>
</evidence>
<evidence type="ECO:0000259" key="16">
    <source>
        <dbReference type="Pfam" id="PF02875"/>
    </source>
</evidence>
<evidence type="ECO:0000256" key="5">
    <source>
        <dbReference type="ARBA" id="ARBA00022598"/>
    </source>
</evidence>
<keyword evidence="10 14" id="KW-0573">Peptidoglycan synthesis</keyword>
<evidence type="ECO:0000259" key="15">
    <source>
        <dbReference type="Pfam" id="PF01225"/>
    </source>
</evidence>
<dbReference type="GO" id="GO:0071555">
    <property type="term" value="P:cell wall organization"/>
    <property type="evidence" value="ECO:0007669"/>
    <property type="project" value="UniProtKB-KW"/>
</dbReference>
<feature type="domain" description="Mur ligase central" evidence="17">
    <location>
        <begin position="111"/>
        <end position="289"/>
    </location>
</feature>
<dbReference type="PANTHER" id="PTHR43445">
    <property type="entry name" value="UDP-N-ACETYLMURAMATE--L-ALANINE LIGASE-RELATED"/>
    <property type="match status" value="1"/>
</dbReference>
<comment type="similarity">
    <text evidence="14">Belongs to the MurCDEF family.</text>
</comment>
<comment type="caution">
    <text evidence="18">The sequence shown here is derived from an EMBL/GenBank/DDBJ whole genome shotgun (WGS) entry which is preliminary data.</text>
</comment>
<sequence length="459" mass="49775">MELRAGMAFHLIGIGGAGLSALATVLHELGYAVSGCDRSPSPFVDALRALGVPVHLGHDPAHVQHAEVVVRSSAVPPDHPEVRAAEAQGRPVVKREAVIGALMAERMGVAVAGTHGKTTTTAMLAWVAMSAGRDPTFIVGGLIRGLNRNARAGRGDLMIVEADEYDRMFLGLRPEIAVVTTIEHDHPDCYPTPEAFFEAFVAFAEQVPPHGVLVVCDADPGARRLADLLETRGRSVVRYGWGPPARWWARPLTVDRFEIHRGGHRIGELSLPVPGCHHGLNALAALAAAEAAGIPPAIALEALSRFPGTARRFEIKGEARGVLVIDDYAHHPGEIRATLRAARDRYPGRSIWAVFQPHTYSRTRALLKEFAQAFEDADHVILTPIYAARETDTLGVSSEDIVRQMIHPDARYLPDFEAAVAYLRERVRSGDVVLTMGAGDGYRIGERLLELLSDPVEER</sequence>
<evidence type="ECO:0000313" key="19">
    <source>
        <dbReference type="Proteomes" id="UP000236642"/>
    </source>
</evidence>
<feature type="domain" description="Mur ligase C-terminal" evidence="16">
    <location>
        <begin position="311"/>
        <end position="439"/>
    </location>
</feature>
<dbReference type="GO" id="GO:0005524">
    <property type="term" value="F:ATP binding"/>
    <property type="evidence" value="ECO:0007669"/>
    <property type="project" value="UniProtKB-UniRule"/>
</dbReference>
<dbReference type="NCBIfam" id="TIGR01082">
    <property type="entry name" value="murC"/>
    <property type="match status" value="1"/>
</dbReference>
<accession>A0A2H5Y702</accession>
<dbReference type="Gene3D" id="3.90.190.20">
    <property type="entry name" value="Mur ligase, C-terminal domain"/>
    <property type="match status" value="1"/>
</dbReference>
<dbReference type="UniPathway" id="UPA00219"/>
<comment type="function">
    <text evidence="14">Cell wall formation.</text>
</comment>
<feature type="domain" description="Mur ligase N-terminal catalytic" evidence="15">
    <location>
        <begin position="9"/>
        <end position="105"/>
    </location>
</feature>
<gene>
    <name evidence="14 18" type="primary">murC</name>
    <name evidence="18" type="ORF">HRbin22_01464</name>
</gene>
<dbReference type="InterPro" id="IPR050061">
    <property type="entry name" value="MurCDEF_pg_biosynth"/>
</dbReference>
<keyword evidence="7 14" id="KW-0547">Nucleotide-binding</keyword>
<dbReference type="Gene3D" id="3.40.1190.10">
    <property type="entry name" value="Mur-like, catalytic domain"/>
    <property type="match status" value="1"/>
</dbReference>
<organism evidence="18 19">
    <name type="scientific">Candidatus Thermoflexus japonica</name>
    <dbReference type="NCBI Taxonomy" id="2035417"/>
    <lineage>
        <taxon>Bacteria</taxon>
        <taxon>Bacillati</taxon>
        <taxon>Chloroflexota</taxon>
        <taxon>Thermoflexia</taxon>
        <taxon>Thermoflexales</taxon>
        <taxon>Thermoflexaceae</taxon>
        <taxon>Thermoflexus</taxon>
    </lineage>
</organism>
<keyword evidence="9 14" id="KW-0133">Cell shape</keyword>
<evidence type="ECO:0000313" key="18">
    <source>
        <dbReference type="EMBL" id="GBD09215.1"/>
    </source>
</evidence>
<dbReference type="InterPro" id="IPR000713">
    <property type="entry name" value="Mur_ligase_N"/>
</dbReference>
<protein>
    <recommendedName>
        <fullName evidence="3 14">UDP-N-acetylmuramate--L-alanine ligase</fullName>
        <ecNumber evidence="3 14">6.3.2.8</ecNumber>
    </recommendedName>
    <alternativeName>
        <fullName evidence="14">UDP-N-acetylmuramoyl-L-alanine synthetase</fullName>
    </alternativeName>
</protein>
<comment type="subcellular location">
    <subcellularLocation>
        <location evidence="1 14">Cytoplasm</location>
    </subcellularLocation>
</comment>
<dbReference type="Pfam" id="PF08245">
    <property type="entry name" value="Mur_ligase_M"/>
    <property type="match status" value="1"/>
</dbReference>
<evidence type="ECO:0000256" key="3">
    <source>
        <dbReference type="ARBA" id="ARBA00012211"/>
    </source>
</evidence>
<dbReference type="SUPFAM" id="SSF53244">
    <property type="entry name" value="MurD-like peptide ligases, peptide-binding domain"/>
    <property type="match status" value="1"/>
</dbReference>
<evidence type="ECO:0000256" key="9">
    <source>
        <dbReference type="ARBA" id="ARBA00022960"/>
    </source>
</evidence>
<dbReference type="Gene3D" id="3.40.50.720">
    <property type="entry name" value="NAD(P)-binding Rossmann-like Domain"/>
    <property type="match status" value="1"/>
</dbReference>
<comment type="catalytic activity">
    <reaction evidence="13 14">
        <text>UDP-N-acetyl-alpha-D-muramate + L-alanine + ATP = UDP-N-acetyl-alpha-D-muramoyl-L-alanine + ADP + phosphate + H(+)</text>
        <dbReference type="Rhea" id="RHEA:23372"/>
        <dbReference type="ChEBI" id="CHEBI:15378"/>
        <dbReference type="ChEBI" id="CHEBI:30616"/>
        <dbReference type="ChEBI" id="CHEBI:43474"/>
        <dbReference type="ChEBI" id="CHEBI:57972"/>
        <dbReference type="ChEBI" id="CHEBI:70757"/>
        <dbReference type="ChEBI" id="CHEBI:83898"/>
        <dbReference type="ChEBI" id="CHEBI:456216"/>
        <dbReference type="EC" id="6.3.2.8"/>
    </reaction>
</comment>
<keyword evidence="12 14" id="KW-0961">Cell wall biogenesis/degradation</keyword>
<keyword evidence="11 14" id="KW-0131">Cell cycle</keyword>
<keyword evidence="4 14" id="KW-0963">Cytoplasm</keyword>
<evidence type="ECO:0000256" key="4">
    <source>
        <dbReference type="ARBA" id="ARBA00022490"/>
    </source>
</evidence>
<evidence type="ECO:0000256" key="11">
    <source>
        <dbReference type="ARBA" id="ARBA00023306"/>
    </source>
</evidence>
<dbReference type="PANTHER" id="PTHR43445:SF3">
    <property type="entry name" value="UDP-N-ACETYLMURAMATE--L-ALANINE LIGASE"/>
    <property type="match status" value="1"/>
</dbReference>
<comment type="pathway">
    <text evidence="2 14">Cell wall biogenesis; peptidoglycan biosynthesis.</text>
</comment>
<dbReference type="InterPro" id="IPR036565">
    <property type="entry name" value="Mur-like_cat_sf"/>
</dbReference>
<dbReference type="Pfam" id="PF01225">
    <property type="entry name" value="Mur_ligase"/>
    <property type="match status" value="1"/>
</dbReference>
<dbReference type="GO" id="GO:0005737">
    <property type="term" value="C:cytoplasm"/>
    <property type="evidence" value="ECO:0007669"/>
    <property type="project" value="UniProtKB-SubCell"/>
</dbReference>
<dbReference type="EC" id="6.3.2.8" evidence="3 14"/>